<accession>A0A7R8WJ18</accession>
<dbReference type="AlphaFoldDB" id="A0A7R8WJ18"/>
<sequence>MKATESSSERNIKLEILPERMHFDLLRVQNISHEIGKARHWTNGTAIEERETTAAATEKNPKAVTSWLAPYGRDPRQLTSAD</sequence>
<proteinExistence type="predicted"/>
<dbReference type="EMBL" id="OB664955">
    <property type="protein sequence ID" value="CAD7232664.1"/>
    <property type="molecule type" value="Genomic_DNA"/>
</dbReference>
<name>A0A7R8WJ18_9CRUS</name>
<evidence type="ECO:0000313" key="1">
    <source>
        <dbReference type="EMBL" id="CAD7232664.1"/>
    </source>
</evidence>
<gene>
    <name evidence="1" type="ORF">CTOB1V02_LOCUS10495</name>
</gene>
<reference evidence="1" key="1">
    <citation type="submission" date="2020-11" db="EMBL/GenBank/DDBJ databases">
        <authorList>
            <person name="Tran Van P."/>
        </authorList>
    </citation>
    <scope>NUCLEOTIDE SEQUENCE</scope>
</reference>
<protein>
    <submittedName>
        <fullName evidence="1">Uncharacterized protein</fullName>
    </submittedName>
</protein>
<organism evidence="1">
    <name type="scientific">Cyprideis torosa</name>
    <dbReference type="NCBI Taxonomy" id="163714"/>
    <lineage>
        <taxon>Eukaryota</taxon>
        <taxon>Metazoa</taxon>
        <taxon>Ecdysozoa</taxon>
        <taxon>Arthropoda</taxon>
        <taxon>Crustacea</taxon>
        <taxon>Oligostraca</taxon>
        <taxon>Ostracoda</taxon>
        <taxon>Podocopa</taxon>
        <taxon>Podocopida</taxon>
        <taxon>Cytherocopina</taxon>
        <taxon>Cytheroidea</taxon>
        <taxon>Cytherideidae</taxon>
        <taxon>Cyprideis</taxon>
    </lineage>
</organism>